<dbReference type="CDD" id="cd06166">
    <property type="entry name" value="Sortase_D_2"/>
    <property type="match status" value="1"/>
</dbReference>
<dbReference type="SUPFAM" id="SSF63817">
    <property type="entry name" value="Sortase"/>
    <property type="match status" value="1"/>
</dbReference>
<protein>
    <submittedName>
        <fullName evidence="3">Class D sortase</fullName>
    </submittedName>
</protein>
<dbReference type="Proteomes" id="UP001596989">
    <property type="component" value="Unassembled WGS sequence"/>
</dbReference>
<dbReference type="RefSeq" id="WP_377562064.1">
    <property type="nucleotide sequence ID" value="NZ_JBHTJZ010000005.1"/>
</dbReference>
<accession>A0ABW3HLE8</accession>
<evidence type="ECO:0000256" key="2">
    <source>
        <dbReference type="SAM" id="MobiDB-lite"/>
    </source>
</evidence>
<dbReference type="EMBL" id="JBHTJZ010000005">
    <property type="protein sequence ID" value="MFD0958315.1"/>
    <property type="molecule type" value="Genomic_DNA"/>
</dbReference>
<dbReference type="InterPro" id="IPR005754">
    <property type="entry name" value="Sortase"/>
</dbReference>
<feature type="region of interest" description="Disordered" evidence="2">
    <location>
        <begin position="100"/>
        <end position="123"/>
    </location>
</feature>
<proteinExistence type="predicted"/>
<dbReference type="InterPro" id="IPR042000">
    <property type="entry name" value="Sortase_D_2"/>
</dbReference>
<evidence type="ECO:0000256" key="1">
    <source>
        <dbReference type="ARBA" id="ARBA00022801"/>
    </source>
</evidence>
<feature type="compositionally biased region" description="Acidic residues" evidence="2">
    <location>
        <begin position="65"/>
        <end position="78"/>
    </location>
</feature>
<organism evidence="3 4">
    <name type="scientific">Paenibacillus chungangensis</name>
    <dbReference type="NCBI Taxonomy" id="696535"/>
    <lineage>
        <taxon>Bacteria</taxon>
        <taxon>Bacillati</taxon>
        <taxon>Bacillota</taxon>
        <taxon>Bacilli</taxon>
        <taxon>Bacillales</taxon>
        <taxon>Paenibacillaceae</taxon>
        <taxon>Paenibacillus</taxon>
    </lineage>
</organism>
<name>A0ABW3HLE8_9BACL</name>
<keyword evidence="4" id="KW-1185">Reference proteome</keyword>
<dbReference type="Pfam" id="PF04203">
    <property type="entry name" value="Sortase"/>
    <property type="match status" value="1"/>
</dbReference>
<dbReference type="NCBIfam" id="TIGR01076">
    <property type="entry name" value="sortase_fam"/>
    <property type="match status" value="1"/>
</dbReference>
<keyword evidence="1" id="KW-0378">Hydrolase</keyword>
<dbReference type="Gene3D" id="2.40.260.10">
    <property type="entry name" value="Sortase"/>
    <property type="match status" value="1"/>
</dbReference>
<reference evidence="4" key="1">
    <citation type="journal article" date="2019" name="Int. J. Syst. Evol. Microbiol.">
        <title>The Global Catalogue of Microorganisms (GCM) 10K type strain sequencing project: providing services to taxonomists for standard genome sequencing and annotation.</title>
        <authorList>
            <consortium name="The Broad Institute Genomics Platform"/>
            <consortium name="The Broad Institute Genome Sequencing Center for Infectious Disease"/>
            <person name="Wu L."/>
            <person name="Ma J."/>
        </authorList>
    </citation>
    <scope>NUCLEOTIDE SEQUENCE [LARGE SCALE GENOMIC DNA]</scope>
    <source>
        <strain evidence="4">CCUG 59129</strain>
    </source>
</reference>
<evidence type="ECO:0000313" key="4">
    <source>
        <dbReference type="Proteomes" id="UP001596989"/>
    </source>
</evidence>
<feature type="region of interest" description="Disordered" evidence="2">
    <location>
        <begin position="65"/>
        <end position="86"/>
    </location>
</feature>
<feature type="compositionally biased region" description="Low complexity" evidence="2">
    <location>
        <begin position="108"/>
        <end position="121"/>
    </location>
</feature>
<dbReference type="InterPro" id="IPR023365">
    <property type="entry name" value="Sortase_dom-sf"/>
</dbReference>
<gene>
    <name evidence="3" type="ORF">ACFQ2I_02845</name>
</gene>
<evidence type="ECO:0000313" key="3">
    <source>
        <dbReference type="EMBL" id="MFD0958315.1"/>
    </source>
</evidence>
<sequence length="253" mass="27072">MRRFAAYLLIVAGVLIILYPKASQWYYDRQGDQLMAEWEEELEAGGTAQSQYDGLTELFADTGEGEEAAGGEASDEPEAAASASLVPEASAVASVEPIATSGDAQSHTPSPSTTPNTSKKSQQNVIARIKIPSIKLNLPVLEGATEKNLRAAAAHLKETAGFGEVGNAAVAAHRMRAKGKLFNRLNEVKKGDIVTIETKQGTYTYTVTGTSLVEPTDVSVLNYNNRDKKLTLITCDPVVDPTHRLIVHAEMSG</sequence>
<comment type="caution">
    <text evidence="3">The sequence shown here is derived from an EMBL/GenBank/DDBJ whole genome shotgun (WGS) entry which is preliminary data.</text>
</comment>